<evidence type="ECO:0008006" key="2">
    <source>
        <dbReference type="Google" id="ProtNLM"/>
    </source>
</evidence>
<dbReference type="EMBL" id="MW030589">
    <property type="protein sequence ID" value="QPI16626.1"/>
    <property type="molecule type" value="Genomic_DNA"/>
</dbReference>
<proteinExistence type="predicted"/>
<organism evidence="1">
    <name type="scientific">Virus NIOZ-UU159</name>
    <dbReference type="NCBI Taxonomy" id="2763270"/>
    <lineage>
        <taxon>Viruses</taxon>
    </lineage>
</organism>
<protein>
    <recommendedName>
        <fullName evidence="2">ADP ribosyltransferase domain-containing protein</fullName>
    </recommendedName>
</protein>
<gene>
    <name evidence="1" type="ORF">NIOZUU159_00118</name>
</gene>
<sequence length="384" mass="45846">MYKLSQNVKKSLTSSLYRARKRIEYNKDIYMDENHKKMCEYYNKYQELSKEFSGKKTNLTYNTFKIDKHNLSDTHDEDDIVFKKYEININLLYNDYNKKFINKLYVTVNPDDYNEFIESQNAFIKSLTPEELYTLRCHTHDGDVIVNYFINNNFNIDVNIDEVDYHDSRKSKIIVNKKQFNANRDFILFYYQIKKYLYNTDKKFKDYTRIDLEDYIKENYVSFNWKNILKIYIKDIYKIFEKSPVIEKPLVFYRGVNDEYYIKGSADGNFISKTLNSASFNFKEAVTYMGGKCCVMRIKVTKGSKIILIDNVSNYNEAEVLLPFNTKYYIDYPRHEISYYKTSEICPDKSKSKKIIVSDLSIIEGLRSYPRSSRSSRSSRSPIK</sequence>
<accession>A0A7S9SV66</accession>
<evidence type="ECO:0000313" key="1">
    <source>
        <dbReference type="EMBL" id="QPI16626.1"/>
    </source>
</evidence>
<reference evidence="1" key="1">
    <citation type="submission" date="2020-08" db="EMBL/GenBank/DDBJ databases">
        <title>Bridging the membrane lipid divide: bacteria of the FCB group superphylum have the potential to synthesize archaeal ether lipids.</title>
        <authorList>
            <person name="Villanueva L."/>
            <person name="von Meijenfeldt F.A.B."/>
            <person name="Westbye A.B."/>
            <person name="Yadav S."/>
            <person name="Hopmans E.C."/>
            <person name="Dutilh B.E."/>
            <person name="Sinninghe Damste J.S."/>
        </authorList>
    </citation>
    <scope>NUCLEOTIDE SEQUENCE</scope>
    <source>
        <strain evidence="1">NIOZ-UU159</strain>
    </source>
</reference>
<name>A0A7S9SV66_9VIRU</name>
<dbReference type="SUPFAM" id="SSF56399">
    <property type="entry name" value="ADP-ribosylation"/>
    <property type="match status" value="1"/>
</dbReference>
<dbReference type="Gene3D" id="3.90.176.10">
    <property type="entry name" value="Toxin ADP-ribosyltransferase, Chain A, domain 1"/>
    <property type="match status" value="1"/>
</dbReference>